<evidence type="ECO:0000256" key="6">
    <source>
        <dbReference type="SAM" id="MobiDB-lite"/>
    </source>
</evidence>
<feature type="binding site" evidence="5">
    <location>
        <position position="393"/>
    </location>
    <ligand>
        <name>Fe cation</name>
        <dbReference type="ChEBI" id="CHEBI:24875"/>
        <note>catalytic</note>
    </ligand>
</feature>
<dbReference type="AlphaFoldDB" id="A0A8K0JSB3"/>
<keyword evidence="3" id="KW-0560">Oxidoreductase</keyword>
<comment type="cofactor">
    <cofactor evidence="5">
        <name>Fe(2+)</name>
        <dbReference type="ChEBI" id="CHEBI:29033"/>
    </cofactor>
    <text evidence="5">Binds 1 Fe(2+) ion per subunit.</text>
</comment>
<dbReference type="GO" id="GO:0046872">
    <property type="term" value="F:metal ion binding"/>
    <property type="evidence" value="ECO:0007669"/>
    <property type="project" value="UniProtKB-KW"/>
</dbReference>
<evidence type="ECO:0000256" key="3">
    <source>
        <dbReference type="ARBA" id="ARBA00023002"/>
    </source>
</evidence>
<evidence type="ECO:0000313" key="9">
    <source>
        <dbReference type="Proteomes" id="UP000812966"/>
    </source>
</evidence>
<sequence>MAESMSESGHSAFRTSEKYFKSRAPHPEIAAGLIKRRFRKRLDPAQSYPLLQGQGVLDLSRPVGQEKEDEVKRAGWKPGEDPLGGRPARKIRVDKPGAGSRDGYIVGDGLLLIPGYLNETEQLALVRSSLSEYTCPPNPLSLSTHYVLPKASETSLFSLYASDPETLVPSIASTLLDVDTLRPSPSPTPSSSSSAKRQLTQNQAASEEGYDSIVQRVEGWKGDEPSMKLKSKTAKKLVETELRWANLGWVYNWTNKAYDFTSTPPPTFPEPLAETCKDIVRGIPWDEVFGNIDDVCGEGYEEGGRIRPDGYHNWGEDYAPDTGIVNFYQTKDTLMGHVDRSELDPYRPLISISLGHAGIFLLGETTRQTPPIPIVLRSGDVLVMAGRGRKCYHGIPRIMEGTLPDHLKLIEGGQEEEEDETTRACKRFISNARININARQVFPKGFRRGGTGTVLE</sequence>
<evidence type="ECO:0000256" key="1">
    <source>
        <dbReference type="ARBA" id="ARBA00022723"/>
    </source>
</evidence>
<dbReference type="Pfam" id="PF13532">
    <property type="entry name" value="2OG-FeII_Oxy_2"/>
    <property type="match status" value="1"/>
</dbReference>
<dbReference type="PANTHER" id="PTHR16557">
    <property type="entry name" value="ALKYLATED DNA REPAIR PROTEIN ALKB-RELATED"/>
    <property type="match status" value="1"/>
</dbReference>
<dbReference type="OrthoDB" id="6614653at2759"/>
<protein>
    <recommendedName>
        <fullName evidence="7">Fe2OG dioxygenase domain-containing protein</fullName>
    </recommendedName>
</protein>
<gene>
    <name evidence="8" type="ORF">FFLO_00319</name>
</gene>
<feature type="compositionally biased region" description="Basic and acidic residues" evidence="6">
    <location>
        <begin position="64"/>
        <end position="73"/>
    </location>
</feature>
<feature type="compositionally biased region" description="Polar residues" evidence="6">
    <location>
        <begin position="195"/>
        <end position="205"/>
    </location>
</feature>
<dbReference type="InterPro" id="IPR037151">
    <property type="entry name" value="AlkB-like_sf"/>
</dbReference>
<organism evidence="8 9">
    <name type="scientific">Filobasidium floriforme</name>
    <dbReference type="NCBI Taxonomy" id="5210"/>
    <lineage>
        <taxon>Eukaryota</taxon>
        <taxon>Fungi</taxon>
        <taxon>Dikarya</taxon>
        <taxon>Basidiomycota</taxon>
        <taxon>Agaricomycotina</taxon>
        <taxon>Tremellomycetes</taxon>
        <taxon>Filobasidiales</taxon>
        <taxon>Filobasidiaceae</taxon>
        <taxon>Filobasidium</taxon>
    </lineage>
</organism>
<dbReference type="GO" id="GO:0051213">
    <property type="term" value="F:dioxygenase activity"/>
    <property type="evidence" value="ECO:0007669"/>
    <property type="project" value="UniProtKB-KW"/>
</dbReference>
<feature type="region of interest" description="Disordered" evidence="6">
    <location>
        <begin position="59"/>
        <end position="95"/>
    </location>
</feature>
<dbReference type="InterPro" id="IPR005123">
    <property type="entry name" value="Oxoglu/Fe-dep_dioxygenase_dom"/>
</dbReference>
<dbReference type="InterPro" id="IPR027450">
    <property type="entry name" value="AlkB-like"/>
</dbReference>
<name>A0A8K0JSB3_9TREE</name>
<evidence type="ECO:0000256" key="2">
    <source>
        <dbReference type="ARBA" id="ARBA00022964"/>
    </source>
</evidence>
<dbReference type="InterPro" id="IPR004574">
    <property type="entry name" value="Alkb"/>
</dbReference>
<dbReference type="GO" id="GO:0005737">
    <property type="term" value="C:cytoplasm"/>
    <property type="evidence" value="ECO:0007669"/>
    <property type="project" value="TreeGrafter"/>
</dbReference>
<evidence type="ECO:0000313" key="8">
    <source>
        <dbReference type="EMBL" id="KAG7575500.1"/>
    </source>
</evidence>
<dbReference type="GO" id="GO:0005634">
    <property type="term" value="C:nucleus"/>
    <property type="evidence" value="ECO:0007669"/>
    <property type="project" value="TreeGrafter"/>
</dbReference>
<evidence type="ECO:0000256" key="4">
    <source>
        <dbReference type="ARBA" id="ARBA00023004"/>
    </source>
</evidence>
<feature type="binding site" evidence="5">
    <location>
        <position position="339"/>
    </location>
    <ligand>
        <name>Fe cation</name>
        <dbReference type="ChEBI" id="CHEBI:24875"/>
        <note>catalytic</note>
    </ligand>
</feature>
<feature type="binding site" evidence="5">
    <location>
        <position position="337"/>
    </location>
    <ligand>
        <name>Fe cation</name>
        <dbReference type="ChEBI" id="CHEBI:24875"/>
        <note>catalytic</note>
    </ligand>
</feature>
<proteinExistence type="predicted"/>
<dbReference type="Proteomes" id="UP000812966">
    <property type="component" value="Unassembled WGS sequence"/>
</dbReference>
<evidence type="ECO:0000256" key="5">
    <source>
        <dbReference type="PIRSR" id="PIRSR604574-2"/>
    </source>
</evidence>
<dbReference type="SUPFAM" id="SSF51197">
    <property type="entry name" value="Clavaminate synthase-like"/>
    <property type="match status" value="1"/>
</dbReference>
<feature type="region of interest" description="Disordered" evidence="6">
    <location>
        <begin position="178"/>
        <end position="211"/>
    </location>
</feature>
<keyword evidence="4 5" id="KW-0408">Iron</keyword>
<keyword evidence="1 5" id="KW-0479">Metal-binding</keyword>
<evidence type="ECO:0000259" key="7">
    <source>
        <dbReference type="PROSITE" id="PS51471"/>
    </source>
</evidence>
<dbReference type="PROSITE" id="PS51471">
    <property type="entry name" value="FE2OG_OXY"/>
    <property type="match status" value="1"/>
</dbReference>
<comment type="caution">
    <text evidence="8">The sequence shown here is derived from an EMBL/GenBank/DDBJ whole genome shotgun (WGS) entry which is preliminary data.</text>
</comment>
<dbReference type="EMBL" id="JABELV010000003">
    <property type="protein sequence ID" value="KAG7575500.1"/>
    <property type="molecule type" value="Genomic_DNA"/>
</dbReference>
<keyword evidence="2" id="KW-0223">Dioxygenase</keyword>
<feature type="domain" description="Fe2OG dioxygenase" evidence="7">
    <location>
        <begin position="318"/>
        <end position="442"/>
    </location>
</feature>
<reference evidence="8" key="1">
    <citation type="submission" date="2020-04" db="EMBL/GenBank/DDBJ databases">
        <title>Analysis of mating type loci in Filobasidium floriforme.</title>
        <authorList>
            <person name="Nowrousian M."/>
        </authorList>
    </citation>
    <scope>NUCLEOTIDE SEQUENCE</scope>
    <source>
        <strain evidence="8">CBS 6242</strain>
    </source>
</reference>
<dbReference type="PANTHER" id="PTHR16557:SF2">
    <property type="entry name" value="NUCLEIC ACID DIOXYGENASE ALKBH1"/>
    <property type="match status" value="1"/>
</dbReference>
<accession>A0A8K0JSB3</accession>
<keyword evidence="9" id="KW-1185">Reference proteome</keyword>
<dbReference type="Gene3D" id="2.60.120.590">
    <property type="entry name" value="Alpha-ketoglutarate-dependent dioxygenase AlkB-like"/>
    <property type="match status" value="1"/>
</dbReference>